<accession>A0A6A7VR26</accession>
<dbReference type="EMBL" id="VZAZ01000030">
    <property type="protein sequence ID" value="MQO55475.1"/>
    <property type="molecule type" value="Genomic_DNA"/>
</dbReference>
<organism evidence="1 2">
    <name type="scientific">Segatella copri</name>
    <dbReference type="NCBI Taxonomy" id="165179"/>
    <lineage>
        <taxon>Bacteria</taxon>
        <taxon>Pseudomonadati</taxon>
        <taxon>Bacteroidota</taxon>
        <taxon>Bacteroidia</taxon>
        <taxon>Bacteroidales</taxon>
        <taxon>Prevotellaceae</taxon>
        <taxon>Segatella</taxon>
    </lineage>
</organism>
<dbReference type="Pfam" id="PF13289">
    <property type="entry name" value="SIR2_2"/>
    <property type="match status" value="1"/>
</dbReference>
<reference evidence="1 2" key="1">
    <citation type="submission" date="2019-09" db="EMBL/GenBank/DDBJ databases">
        <title>Distinct polysaccharide growth profiles of human intestinal Prevotella copri isolates.</title>
        <authorList>
            <person name="Fehlner-Peach H."/>
            <person name="Magnabosco C."/>
            <person name="Raghavan V."/>
            <person name="Scher J.U."/>
            <person name="Tett A."/>
            <person name="Cox L.M."/>
            <person name="Gottsegen C."/>
            <person name="Watters A."/>
            <person name="Wiltshire- Gordon J.D."/>
            <person name="Segata N."/>
            <person name="Bonneau R."/>
            <person name="Littman D.R."/>
        </authorList>
    </citation>
    <scope>NUCLEOTIDE SEQUENCE [LARGE SCALE GENOMIC DNA]</scope>
    <source>
        <strain evidence="1 2">BVe41219</strain>
    </source>
</reference>
<proteinExistence type="predicted"/>
<comment type="caution">
    <text evidence="1">The sequence shown here is derived from an EMBL/GenBank/DDBJ whole genome shotgun (WGS) entry which is preliminary data.</text>
</comment>
<sequence length="514" mass="60080">MNKEDFKDILKNKKGAPFLFLGSGFSRHYLDTPQWDGILQMFAPYRLAQYYSKLNTKSLIKVATEIAKDVTEEFWNLDENDEFKKAVQDRITDASSVLKFKISDYLKKQSLRDFPKEYEEEIHILEKLSIDGIITTNWDDTAERLFPQFTPYIGQEQLIFSSTYSVGEIYKIHGSYRDPKSLVLTEDDYDDFSKKNPYLAAKLITIFIEHPVVFLGYSISDSNIQEILQSIVACLDNANIQKLQDNLIFVEWTSDEDYAMTIERQDIMMANKVNLPVIKIKTHCFKEVYELLQYYERSIPANMLREYKKQFFEIVQSEKPEKQIYVLPSTEVDKDKTIQVVYGFGAINQFRSAVGYRGIKAVELLKDVLSDTNEWNAEQVLTEAYPQFAKSSPKAFLPIYKYLSKVGINSDQNYSGNKLGLNYTLRKGSDFQSYNFPEDEKTSSLQEVIDKYNGKDVWKAVALIPYLHIKVDELPILCTFINKNFNDFLIKHNNYSTYMRKLICFYDWKKYGWE</sequence>
<protein>
    <submittedName>
        <fullName evidence="1">Uncharacterized protein</fullName>
    </submittedName>
</protein>
<dbReference type="Proteomes" id="UP000358159">
    <property type="component" value="Unassembled WGS sequence"/>
</dbReference>
<dbReference type="InterPro" id="IPR011202">
    <property type="entry name" value="UCP014677"/>
</dbReference>
<evidence type="ECO:0000313" key="2">
    <source>
        <dbReference type="Proteomes" id="UP000358159"/>
    </source>
</evidence>
<evidence type="ECO:0000313" key="1">
    <source>
        <dbReference type="EMBL" id="MQO55475.1"/>
    </source>
</evidence>
<gene>
    <name evidence="1" type="ORF">F7D42_07100</name>
</gene>
<name>A0A6A7VR26_9BACT</name>
<dbReference type="RefSeq" id="WP_153094031.1">
    <property type="nucleotide sequence ID" value="NZ_VZAK01000083.1"/>
</dbReference>
<dbReference type="AlphaFoldDB" id="A0A6A7VR26"/>
<dbReference type="PIRSF" id="PIRSF014677">
    <property type="entry name" value="UCP014677"/>
    <property type="match status" value="1"/>
</dbReference>